<feature type="compositionally biased region" description="Polar residues" evidence="1">
    <location>
        <begin position="21"/>
        <end position="30"/>
    </location>
</feature>
<evidence type="ECO:0000256" key="1">
    <source>
        <dbReference type="SAM" id="MobiDB-lite"/>
    </source>
</evidence>
<accession>A0A1F6ERB7</accession>
<comment type="caution">
    <text evidence="3">The sequence shown here is derived from an EMBL/GenBank/DDBJ whole genome shotgun (WGS) entry which is preliminary data.</text>
</comment>
<dbReference type="Proteomes" id="UP000178587">
    <property type="component" value="Unassembled WGS sequence"/>
</dbReference>
<feature type="compositionally biased region" description="Gly residues" evidence="1">
    <location>
        <begin position="392"/>
        <end position="404"/>
    </location>
</feature>
<feature type="region of interest" description="Disordered" evidence="1">
    <location>
        <begin position="76"/>
        <end position="104"/>
    </location>
</feature>
<organism evidence="3 4">
    <name type="scientific">Candidatus Kaiserbacteria bacterium RIFCSPLOWO2_01_FULL_50_24</name>
    <dbReference type="NCBI Taxonomy" id="1798507"/>
    <lineage>
        <taxon>Bacteria</taxon>
        <taxon>Candidatus Kaiseribacteriota</taxon>
    </lineage>
</organism>
<dbReference type="STRING" id="1798507.A3A34_01475"/>
<feature type="compositionally biased region" description="Polar residues" evidence="1">
    <location>
        <begin position="94"/>
        <end position="104"/>
    </location>
</feature>
<keyword evidence="2" id="KW-0472">Membrane</keyword>
<protein>
    <submittedName>
        <fullName evidence="3">Uncharacterized protein</fullName>
    </submittedName>
</protein>
<feature type="region of interest" description="Disordered" evidence="1">
    <location>
        <begin position="380"/>
        <end position="425"/>
    </location>
</feature>
<evidence type="ECO:0000313" key="3">
    <source>
        <dbReference type="EMBL" id="OGG76144.1"/>
    </source>
</evidence>
<keyword evidence="2" id="KW-0812">Transmembrane</keyword>
<dbReference type="EMBL" id="MFLU01000002">
    <property type="protein sequence ID" value="OGG76144.1"/>
    <property type="molecule type" value="Genomic_DNA"/>
</dbReference>
<feature type="transmembrane region" description="Helical" evidence="2">
    <location>
        <begin position="40"/>
        <end position="61"/>
    </location>
</feature>
<feature type="compositionally biased region" description="Pro residues" evidence="1">
    <location>
        <begin position="307"/>
        <end position="359"/>
    </location>
</feature>
<feature type="region of interest" description="Disordered" evidence="1">
    <location>
        <begin position="1"/>
        <end position="37"/>
    </location>
</feature>
<feature type="region of interest" description="Disordered" evidence="1">
    <location>
        <begin position="307"/>
        <end position="361"/>
    </location>
</feature>
<sequence>MTDEQEPSAPVEDPAPEVIQENPQSESAPKSDSEDLQAPFPGGLLTVVLLVGTLGFFGLAMQGPFASPDTLRSQTAAVHTTASPECDQQKKVETGSTLPPSASASNVTGQRVIQACLPGCRYKVTTPSGKDITPKIEAFRFSDDLNSKTCQVVSCNPAGLCGSPYSISIGNQAAADKELKARLTALAVKDAASEEAAQSILAAYLKDGGNKQMYLNALDHQLTLAYFEANKNPLYIATWVDNMYGTDIASVVPGQTAVKEMLVREKVETQFAKEQIESIDLTNLDALRLEKTRIPVPAISPPFTYASPPPLPGYTPSPPLPGQQPPISPPFTYASPPPLPGYTLSPPLPGQQPSAPPPTYTREEIERIVQERDPAWQRAVDALRGQQQQQPPGGGESSGVGGMLGSFIGDLFGGQQQGQQARQPSCTIVVSPSTIKKGESVTLTWNTLSAQGSLTAHISGLGAVSLQGSTTLSPSQSTTFSMAVLGHVQQLTSSGSGQSQYYVSVPVSTSCTGRVEVSDAPPDSIATAELSCAPKLADIGQSVALAFACRNAKEAKGEGFDTGGKLEGGVTVAVLPPEEGNGTLSSVTYKLMCTDASGKEASNTCTVRVNKTTIVLVANPKEVASGESANIGWVTIGMESCTLSSPQLPAFTESQKNKKNTSGVVKTPSLTQNTDFELACETKAGGAKKATTTVTIK</sequence>
<dbReference type="AlphaFoldDB" id="A0A1F6ERB7"/>
<evidence type="ECO:0000313" key="4">
    <source>
        <dbReference type="Proteomes" id="UP000178587"/>
    </source>
</evidence>
<reference evidence="3 4" key="1">
    <citation type="journal article" date="2016" name="Nat. Commun.">
        <title>Thousands of microbial genomes shed light on interconnected biogeochemical processes in an aquifer system.</title>
        <authorList>
            <person name="Anantharaman K."/>
            <person name="Brown C.T."/>
            <person name="Hug L.A."/>
            <person name="Sharon I."/>
            <person name="Castelle C.J."/>
            <person name="Probst A.J."/>
            <person name="Thomas B.C."/>
            <person name="Singh A."/>
            <person name="Wilkins M.J."/>
            <person name="Karaoz U."/>
            <person name="Brodie E.L."/>
            <person name="Williams K.H."/>
            <person name="Hubbard S.S."/>
            <person name="Banfield J.F."/>
        </authorList>
    </citation>
    <scope>NUCLEOTIDE SEQUENCE [LARGE SCALE GENOMIC DNA]</scope>
</reference>
<keyword evidence="2" id="KW-1133">Transmembrane helix</keyword>
<evidence type="ECO:0000256" key="2">
    <source>
        <dbReference type="SAM" id="Phobius"/>
    </source>
</evidence>
<proteinExistence type="predicted"/>
<gene>
    <name evidence="3" type="ORF">A3A34_01475</name>
</gene>
<name>A0A1F6ERB7_9BACT</name>